<comment type="caution">
    <text evidence="7">The sequence shown here is derived from an EMBL/GenBank/DDBJ whole genome shotgun (WGS) entry which is preliminary data.</text>
</comment>
<comment type="subunit">
    <text evidence="3">NDH-1 is composed of 14 different subunits. Subunits NuoB, C, D, E, F, and G constitute the peripheral sector of the complex.</text>
</comment>
<organism evidence="7 8">
    <name type="scientific">Marinoscillum luteum</name>
    <dbReference type="NCBI Taxonomy" id="861051"/>
    <lineage>
        <taxon>Bacteria</taxon>
        <taxon>Pseudomonadati</taxon>
        <taxon>Bacteroidota</taxon>
        <taxon>Cytophagia</taxon>
        <taxon>Cytophagales</taxon>
        <taxon>Reichenbachiellaceae</taxon>
        <taxon>Marinoscillum</taxon>
    </lineage>
</organism>
<accession>A0ABW7NCF0</accession>
<evidence type="ECO:0000256" key="4">
    <source>
        <dbReference type="RuleBase" id="RU003456"/>
    </source>
</evidence>
<comment type="subcellular location">
    <subcellularLocation>
        <location evidence="3">Cell membrane</location>
        <topology evidence="3">Peripheral membrane protein</topology>
        <orientation evidence="3">Cytoplasmic side</orientation>
    </subcellularLocation>
</comment>
<comment type="catalytic activity">
    <reaction evidence="3 5">
        <text>a quinone + NADH + 5 H(+)(in) = a quinol + NAD(+) + 4 H(+)(out)</text>
        <dbReference type="Rhea" id="RHEA:57888"/>
        <dbReference type="ChEBI" id="CHEBI:15378"/>
        <dbReference type="ChEBI" id="CHEBI:24646"/>
        <dbReference type="ChEBI" id="CHEBI:57540"/>
        <dbReference type="ChEBI" id="CHEBI:57945"/>
        <dbReference type="ChEBI" id="CHEBI:132124"/>
    </reaction>
</comment>
<keyword evidence="3 5" id="KW-0874">Quinone</keyword>
<gene>
    <name evidence="3" type="primary">nuoC</name>
    <name evidence="7" type="ORF">ACHKAR_14890</name>
</gene>
<keyword evidence="3 4" id="KW-1278">Translocase</keyword>
<dbReference type="Gene3D" id="3.30.460.80">
    <property type="entry name" value="NADH:ubiquinone oxidoreductase, 30kDa subunit"/>
    <property type="match status" value="1"/>
</dbReference>
<keyword evidence="2 3" id="KW-0813">Transport</keyword>
<evidence type="ECO:0000313" key="7">
    <source>
        <dbReference type="EMBL" id="MFH6984740.1"/>
    </source>
</evidence>
<dbReference type="InterPro" id="IPR001268">
    <property type="entry name" value="NADH_UbQ_OxRdtase_30kDa_su"/>
</dbReference>
<reference evidence="7 8" key="1">
    <citation type="journal article" date="2013" name="Int. J. Syst. Evol. Microbiol.">
        <title>Marinoscillum luteum sp. nov., isolated from marine sediment.</title>
        <authorList>
            <person name="Cha I.T."/>
            <person name="Park S.J."/>
            <person name="Kim S.J."/>
            <person name="Kim J.G."/>
            <person name="Jung M.Y."/>
            <person name="Shin K.S."/>
            <person name="Kwon K.K."/>
            <person name="Yang S.H."/>
            <person name="Seo Y.S."/>
            <person name="Rhee S.K."/>
        </authorList>
    </citation>
    <scope>NUCLEOTIDE SEQUENCE [LARGE SCALE GENOMIC DNA]</scope>
    <source>
        <strain evidence="7 8">KCTC 23939</strain>
    </source>
</reference>
<evidence type="ECO:0000259" key="6">
    <source>
        <dbReference type="Pfam" id="PF00329"/>
    </source>
</evidence>
<evidence type="ECO:0000256" key="1">
    <source>
        <dbReference type="ARBA" id="ARBA00007569"/>
    </source>
</evidence>
<dbReference type="PANTHER" id="PTHR10884:SF14">
    <property type="entry name" value="NADH DEHYDROGENASE [UBIQUINONE] IRON-SULFUR PROTEIN 3, MITOCHONDRIAL"/>
    <property type="match status" value="1"/>
</dbReference>
<dbReference type="NCBIfam" id="TIGR01961">
    <property type="entry name" value="NuoC_fam"/>
    <property type="match status" value="1"/>
</dbReference>
<keyword evidence="8" id="KW-1185">Reference proteome</keyword>
<dbReference type="Proteomes" id="UP001610063">
    <property type="component" value="Unassembled WGS sequence"/>
</dbReference>
<protein>
    <recommendedName>
        <fullName evidence="3">NADH-quinone oxidoreductase subunit C</fullName>
        <ecNumber evidence="3">7.1.1.-</ecNumber>
    </recommendedName>
    <alternativeName>
        <fullName evidence="3">NADH dehydrogenase I subunit C</fullName>
    </alternativeName>
    <alternativeName>
        <fullName evidence="3">NDH-1 subunit C</fullName>
    </alternativeName>
</protein>
<keyword evidence="3" id="KW-0472">Membrane</keyword>
<dbReference type="InterPro" id="IPR010218">
    <property type="entry name" value="NADH_DH_suC"/>
</dbReference>
<dbReference type="HAMAP" id="MF_01357">
    <property type="entry name" value="NDH1_NuoC"/>
    <property type="match status" value="1"/>
</dbReference>
<dbReference type="SUPFAM" id="SSF143243">
    <property type="entry name" value="Nqo5-like"/>
    <property type="match status" value="1"/>
</dbReference>
<dbReference type="PROSITE" id="PS00542">
    <property type="entry name" value="COMPLEX1_30K"/>
    <property type="match status" value="1"/>
</dbReference>
<dbReference type="PANTHER" id="PTHR10884">
    <property type="entry name" value="NADH DEHYDROGENASE UBIQUINONE IRON-SULFUR PROTEIN 3"/>
    <property type="match status" value="1"/>
</dbReference>
<evidence type="ECO:0000313" key="8">
    <source>
        <dbReference type="Proteomes" id="UP001610063"/>
    </source>
</evidence>
<dbReference type="EC" id="7.1.1.-" evidence="3"/>
<name>A0ABW7NCF0_9BACT</name>
<evidence type="ECO:0000256" key="3">
    <source>
        <dbReference type="HAMAP-Rule" id="MF_01357"/>
    </source>
</evidence>
<dbReference type="InterPro" id="IPR020396">
    <property type="entry name" value="NADH_UbQ_OxRdtase_CS"/>
</dbReference>
<dbReference type="EMBL" id="JBIPKE010000018">
    <property type="protein sequence ID" value="MFH6984740.1"/>
    <property type="molecule type" value="Genomic_DNA"/>
</dbReference>
<proteinExistence type="inferred from homology"/>
<dbReference type="Pfam" id="PF00329">
    <property type="entry name" value="Complex1_30kDa"/>
    <property type="match status" value="1"/>
</dbReference>
<evidence type="ECO:0000256" key="5">
    <source>
        <dbReference type="RuleBase" id="RU003582"/>
    </source>
</evidence>
<dbReference type="RefSeq" id="WP_395418169.1">
    <property type="nucleotide sequence ID" value="NZ_JBIPKE010000018.1"/>
</dbReference>
<keyword evidence="3 4" id="KW-0520">NAD</keyword>
<comment type="function">
    <text evidence="3">NDH-1 shuttles electrons from NADH, via FMN and iron-sulfur (Fe-S) centers, to quinones in the respiratory chain. The immediate electron acceptor for the enzyme in this species is believed to be a menaquinone. Couples the redox reaction to proton translocation (for every two electrons transferred, four hydrogen ions are translocated across the cytoplasmic membrane), and thus conserves the redox energy in a proton gradient.</text>
</comment>
<dbReference type="InterPro" id="IPR037232">
    <property type="entry name" value="NADH_quin_OxRdtase_su_C/D-like"/>
</dbReference>
<sequence>MTFQELKQLVTDQFPEAILGEDLNATPQALLVAPEAIHAVCAWLHAGEKTYFDSLSCLTGLDNGPEAGTMEVIYNLYSIPYDLHLMLKVSLERANPHIDTVSDIWKTANWHEREAYDLLGIHFNNHPDLRRILLPKDWEGHPLRKDYEEQEKYHGMTVKYDRKEAPN</sequence>
<feature type="domain" description="NADH:ubiquinone oxidoreductase 30kDa subunit" evidence="6">
    <location>
        <begin position="31"/>
        <end position="151"/>
    </location>
</feature>
<evidence type="ECO:0000256" key="2">
    <source>
        <dbReference type="ARBA" id="ARBA00022448"/>
    </source>
</evidence>
<comment type="similarity">
    <text evidence="1 3 4">Belongs to the complex I 30 kDa subunit family.</text>
</comment>
<keyword evidence="3" id="KW-1003">Cell membrane</keyword>